<sequence>MFNYMFLVGDRMCGKSYIINNQTTILYIKPDKIARRTIGSAALTNVTNFVARNLCAPCKTMAIDYEDLLPNTATLFSMIDFLIDKKDNFKIIILINSRDYQEFINTNEFKKLNNMYKRSVRENL</sequence>
<proteinExistence type="predicted"/>
<protein>
    <submittedName>
        <fullName evidence="1">Bacterial dnaA protein</fullName>
    </submittedName>
</protein>
<organism evidence="1">
    <name type="scientific">Podoviridae sp. cty7j44</name>
    <dbReference type="NCBI Taxonomy" id="2826593"/>
    <lineage>
        <taxon>Viruses</taxon>
        <taxon>Duplodnaviria</taxon>
        <taxon>Heunggongvirae</taxon>
        <taxon>Uroviricota</taxon>
        <taxon>Caudoviricetes</taxon>
    </lineage>
</organism>
<evidence type="ECO:0000313" key="1">
    <source>
        <dbReference type="EMBL" id="DAE24107.1"/>
    </source>
</evidence>
<name>A0A8S5QZ28_9CAUD</name>
<dbReference type="EMBL" id="BK015767">
    <property type="protein sequence ID" value="DAE24107.1"/>
    <property type="molecule type" value="Genomic_DNA"/>
</dbReference>
<reference evidence="1" key="1">
    <citation type="journal article" date="2021" name="Proc. Natl. Acad. Sci. U.S.A.">
        <title>A Catalog of Tens of Thousands of Viruses from Human Metagenomes Reveals Hidden Associations with Chronic Diseases.</title>
        <authorList>
            <person name="Tisza M.J."/>
            <person name="Buck C.B."/>
        </authorList>
    </citation>
    <scope>NUCLEOTIDE SEQUENCE</scope>
    <source>
        <strain evidence="1">Cty7j44</strain>
    </source>
</reference>
<accession>A0A8S5QZ28</accession>